<evidence type="ECO:0000256" key="4">
    <source>
        <dbReference type="ARBA" id="ARBA00022692"/>
    </source>
</evidence>
<dbReference type="PANTHER" id="PTHR13117:SF5">
    <property type="entry name" value="PROTEIN RFT1 HOMOLOG"/>
    <property type="match status" value="1"/>
</dbReference>
<dbReference type="AlphaFoldDB" id="A0A7J7DC18"/>
<feature type="transmembrane region" description="Helical" evidence="9">
    <location>
        <begin position="457"/>
        <end position="477"/>
    </location>
</feature>
<evidence type="ECO:0000256" key="9">
    <source>
        <dbReference type="RuleBase" id="RU365067"/>
    </source>
</evidence>
<dbReference type="GO" id="GO:0005789">
    <property type="term" value="C:endoplasmic reticulum membrane"/>
    <property type="evidence" value="ECO:0007669"/>
    <property type="project" value="UniProtKB-SubCell"/>
</dbReference>
<dbReference type="EMBL" id="JAAARO010000008">
    <property type="protein sequence ID" value="KAF5743606.1"/>
    <property type="molecule type" value="Genomic_DNA"/>
</dbReference>
<evidence type="ECO:0000256" key="2">
    <source>
        <dbReference type="ARBA" id="ARBA00004922"/>
    </source>
</evidence>
<keyword evidence="6 9" id="KW-1133">Transmembrane helix</keyword>
<protein>
    <recommendedName>
        <fullName evidence="9">Protein RFT1 homolog</fullName>
    </recommendedName>
</protein>
<dbReference type="Proteomes" id="UP000593562">
    <property type="component" value="Unassembled WGS sequence"/>
</dbReference>
<dbReference type="CDD" id="cd13130">
    <property type="entry name" value="MATE_rft1"/>
    <property type="match status" value="1"/>
</dbReference>
<feature type="transmembrane region" description="Helical" evidence="9">
    <location>
        <begin position="54"/>
        <end position="72"/>
    </location>
</feature>
<keyword evidence="5" id="KW-0256">Endoplasmic reticulum</keyword>
<dbReference type="GO" id="GO:0034203">
    <property type="term" value="P:glycolipid translocation"/>
    <property type="evidence" value="ECO:0007669"/>
    <property type="project" value="TreeGrafter"/>
</dbReference>
<proteinExistence type="inferred from homology"/>
<name>A0A7J7DC18_TRIWF</name>
<feature type="transmembrane region" description="Helical" evidence="9">
    <location>
        <begin position="489"/>
        <end position="512"/>
    </location>
</feature>
<evidence type="ECO:0000313" key="11">
    <source>
        <dbReference type="Proteomes" id="UP000593562"/>
    </source>
</evidence>
<feature type="transmembrane region" description="Helical" evidence="9">
    <location>
        <begin position="367"/>
        <end position="391"/>
    </location>
</feature>
<evidence type="ECO:0000256" key="8">
    <source>
        <dbReference type="ARBA" id="ARBA00045912"/>
    </source>
</evidence>
<feature type="transmembrane region" description="Helical" evidence="9">
    <location>
        <begin position="136"/>
        <end position="155"/>
    </location>
</feature>
<dbReference type="InterPro" id="IPR007594">
    <property type="entry name" value="RFT1"/>
</dbReference>
<dbReference type="OrthoDB" id="9979195at2759"/>
<dbReference type="PANTHER" id="PTHR13117">
    <property type="entry name" value="ENDOPLASMIC RETICULUM MULTISPAN TRANSMEMBRANE PROTEIN-RELATED"/>
    <property type="match status" value="1"/>
</dbReference>
<feature type="transmembrane region" description="Helical" evidence="9">
    <location>
        <begin position="26"/>
        <end position="48"/>
    </location>
</feature>
<feature type="transmembrane region" description="Helical" evidence="9">
    <location>
        <begin position="197"/>
        <end position="218"/>
    </location>
</feature>
<keyword evidence="7 9" id="KW-0472">Membrane</keyword>
<evidence type="ECO:0000256" key="3">
    <source>
        <dbReference type="ARBA" id="ARBA00010288"/>
    </source>
</evidence>
<keyword evidence="4 9" id="KW-0812">Transmembrane</keyword>
<evidence type="ECO:0000256" key="7">
    <source>
        <dbReference type="ARBA" id="ARBA00023136"/>
    </source>
</evidence>
<evidence type="ECO:0000313" key="10">
    <source>
        <dbReference type="EMBL" id="KAF5743606.1"/>
    </source>
</evidence>
<comment type="caution">
    <text evidence="10">The sequence shown here is derived from an EMBL/GenBank/DDBJ whole genome shotgun (WGS) entry which is preliminary data.</text>
</comment>
<dbReference type="InParanoid" id="A0A7J7DC18"/>
<dbReference type="FunCoup" id="A0A7J7DC18">
    <property type="interactions" value="4538"/>
</dbReference>
<reference evidence="10 11" key="1">
    <citation type="journal article" date="2020" name="Nat. Commun.">
        <title>Genome of Tripterygium wilfordii and identification of cytochrome P450 involved in triptolide biosynthesis.</title>
        <authorList>
            <person name="Tu L."/>
            <person name="Su P."/>
            <person name="Zhang Z."/>
            <person name="Gao L."/>
            <person name="Wang J."/>
            <person name="Hu T."/>
            <person name="Zhou J."/>
            <person name="Zhang Y."/>
            <person name="Zhao Y."/>
            <person name="Liu Y."/>
            <person name="Song Y."/>
            <person name="Tong Y."/>
            <person name="Lu Y."/>
            <person name="Yang J."/>
            <person name="Xu C."/>
            <person name="Jia M."/>
            <person name="Peters R.J."/>
            <person name="Huang L."/>
            <person name="Gao W."/>
        </authorList>
    </citation>
    <scope>NUCLEOTIDE SEQUENCE [LARGE SCALE GENOMIC DNA]</scope>
    <source>
        <strain evidence="11">cv. XIE 37</strain>
        <tissue evidence="10">Leaf</tissue>
    </source>
</reference>
<comment type="similarity">
    <text evidence="3 9">Belongs to the RFT1 family.</text>
</comment>
<feature type="transmembrane region" description="Helical" evidence="9">
    <location>
        <begin position="327"/>
        <end position="347"/>
    </location>
</feature>
<feature type="transmembrane region" description="Helical" evidence="9">
    <location>
        <begin position="403"/>
        <end position="421"/>
    </location>
</feature>
<comment type="pathway">
    <text evidence="2">Protein modification; protein glycosylation.</text>
</comment>
<comment type="subcellular location">
    <subcellularLocation>
        <location evidence="1 9">Endoplasmic reticulum membrane</location>
        <topology evidence="1 9">Multi-pass membrane protein</topology>
    </subcellularLocation>
</comment>
<evidence type="ECO:0000256" key="5">
    <source>
        <dbReference type="ARBA" id="ARBA00022824"/>
    </source>
</evidence>
<comment type="function">
    <text evidence="8 9">Intramembrane glycolipid transporter that operates in the biosynthetic pathway of dolichol-linked oligosaccharides, the glycan precursors employed in protein asparagine (N)-glycosylation. The sequential addition of sugars to dolichol pyrophosphate produces dolichol-linked oligosaccharides containing fourteen sugars, including two GlcNAcs, nine mannoses and three glucoses. Once assembled, the oligosaccharide is transferred from the lipid to nascent proteins by oligosaccharyltransferases. The assembly of dolichol-linked oligosaccharides begins on the cytosolic side of the endoplasmic reticulum membrane and finishes in its lumen. RFT1 could mediate the translocation of the cytosolically oriented intermediate DolPP-GlcNAc2Man5, produced by ALG11, into the ER lumen where dolichol-linked oligosaccharides assembly continues. However, the intramembrane lipid transporter activity could not be confirmed in vitro.</text>
</comment>
<evidence type="ECO:0000256" key="1">
    <source>
        <dbReference type="ARBA" id="ARBA00004477"/>
    </source>
</evidence>
<feature type="transmembrane region" description="Helical" evidence="9">
    <location>
        <begin position="167"/>
        <end position="185"/>
    </location>
</feature>
<keyword evidence="11" id="KW-1185">Reference proteome</keyword>
<accession>A0A7J7DC18</accession>
<dbReference type="GO" id="GO:0006488">
    <property type="term" value="P:dolichol-linked oligosaccharide biosynthetic process"/>
    <property type="evidence" value="ECO:0007669"/>
    <property type="project" value="InterPro"/>
</dbReference>
<feature type="transmembrane region" description="Helical" evidence="9">
    <location>
        <begin position="427"/>
        <end position="445"/>
    </location>
</feature>
<evidence type="ECO:0000256" key="6">
    <source>
        <dbReference type="ARBA" id="ARBA00022989"/>
    </source>
</evidence>
<feature type="transmembrane region" description="Helical" evidence="9">
    <location>
        <begin position="102"/>
        <end position="124"/>
    </location>
</feature>
<sequence length="529" mass="60145">MSKASEIPSQTASNGDSANFSRTFKYLLATQFLSRGIPFIFNAWIVRLLTEAEYAIYAMQFPLLVTCLLFLSREGFRRACLRADIKCNDSSTGENATKLLKVAWLTVPLGVVIIVAACFLVLWWQGLSYSDPYGQAILINGWACILELLAEPLYILSQNLLLLKLRLMVETAATLSRCTILYILIAKQSYLDKEIAFALSQTAYGFCLFVGYWSYFLFSHAFRSSDLFPFRLGSLMDIDRQLLNFCVLFTFQSFRKLLLQEGEKMVLVWLDTPYNQAVYGLVEKLGSLVVRMVFLPFEESSYATFARSASGQHADKNRKLERCLMEALKLVLIIGLIFMAFGPSYSYSLVRLLYGRKWSDGEASAALRYYCLYIIVLAMNGTSEAFLHAVATENQIKRSNDSLLVFSLIYLVMNVLLIRSAGAVGLIIANALNMVLRIIYSAIFIKNYFQESSTFSFGRCLPLGWTILLLSGVITLISEKIFLDRENFWATFFVHFSIGFICFCMSSIVIYLREKPFINKIIHFRDHVD</sequence>
<gene>
    <name evidence="10" type="ORF">HS088_TW08G00191</name>
</gene>
<organism evidence="10 11">
    <name type="scientific">Tripterygium wilfordii</name>
    <name type="common">Thunder God vine</name>
    <dbReference type="NCBI Taxonomy" id="458696"/>
    <lineage>
        <taxon>Eukaryota</taxon>
        <taxon>Viridiplantae</taxon>
        <taxon>Streptophyta</taxon>
        <taxon>Embryophyta</taxon>
        <taxon>Tracheophyta</taxon>
        <taxon>Spermatophyta</taxon>
        <taxon>Magnoliopsida</taxon>
        <taxon>eudicotyledons</taxon>
        <taxon>Gunneridae</taxon>
        <taxon>Pentapetalae</taxon>
        <taxon>rosids</taxon>
        <taxon>fabids</taxon>
        <taxon>Celastrales</taxon>
        <taxon>Celastraceae</taxon>
        <taxon>Tripterygium</taxon>
    </lineage>
</organism>
<dbReference type="Pfam" id="PF04506">
    <property type="entry name" value="Rft-1"/>
    <property type="match status" value="1"/>
</dbReference>